<protein>
    <submittedName>
        <fullName evidence="5">LacI family DNA-binding transcriptional regulator</fullName>
    </submittedName>
</protein>
<evidence type="ECO:0000256" key="1">
    <source>
        <dbReference type="ARBA" id="ARBA00023015"/>
    </source>
</evidence>
<dbReference type="PRINTS" id="PR00036">
    <property type="entry name" value="HTHLACI"/>
</dbReference>
<dbReference type="Gene3D" id="3.40.50.2300">
    <property type="match status" value="2"/>
</dbReference>
<organism evidence="5 6">
    <name type="scientific">Kineococcus gynurae</name>
    <dbReference type="NCBI Taxonomy" id="452979"/>
    <lineage>
        <taxon>Bacteria</taxon>
        <taxon>Bacillati</taxon>
        <taxon>Actinomycetota</taxon>
        <taxon>Actinomycetes</taxon>
        <taxon>Kineosporiales</taxon>
        <taxon>Kineosporiaceae</taxon>
        <taxon>Kineococcus</taxon>
    </lineage>
</organism>
<evidence type="ECO:0000313" key="6">
    <source>
        <dbReference type="Proteomes" id="UP001589748"/>
    </source>
</evidence>
<dbReference type="RefSeq" id="WP_380136660.1">
    <property type="nucleotide sequence ID" value="NZ_JBHLUI010000008.1"/>
</dbReference>
<reference evidence="5 6" key="1">
    <citation type="submission" date="2024-09" db="EMBL/GenBank/DDBJ databases">
        <authorList>
            <person name="Sun Q."/>
            <person name="Mori K."/>
        </authorList>
    </citation>
    <scope>NUCLEOTIDE SEQUENCE [LARGE SCALE GENOMIC DNA]</scope>
    <source>
        <strain evidence="5 6">TISTR 1856</strain>
    </source>
</reference>
<dbReference type="EMBL" id="JBHMDM010000007">
    <property type="protein sequence ID" value="MFB9378643.1"/>
    <property type="molecule type" value="Genomic_DNA"/>
</dbReference>
<evidence type="ECO:0000256" key="3">
    <source>
        <dbReference type="ARBA" id="ARBA00023163"/>
    </source>
</evidence>
<evidence type="ECO:0000259" key="4">
    <source>
        <dbReference type="PROSITE" id="PS50932"/>
    </source>
</evidence>
<evidence type="ECO:0000256" key="2">
    <source>
        <dbReference type="ARBA" id="ARBA00023125"/>
    </source>
</evidence>
<dbReference type="Pfam" id="PF13377">
    <property type="entry name" value="Peripla_BP_3"/>
    <property type="match status" value="1"/>
</dbReference>
<feature type="domain" description="HTH lacI-type" evidence="4">
    <location>
        <begin position="11"/>
        <end position="65"/>
    </location>
</feature>
<dbReference type="Pfam" id="PF00356">
    <property type="entry name" value="LacI"/>
    <property type="match status" value="1"/>
</dbReference>
<evidence type="ECO:0000313" key="5">
    <source>
        <dbReference type="EMBL" id="MFB9378643.1"/>
    </source>
</evidence>
<dbReference type="SMART" id="SM00354">
    <property type="entry name" value="HTH_LACI"/>
    <property type="match status" value="1"/>
</dbReference>
<dbReference type="InterPro" id="IPR000843">
    <property type="entry name" value="HTH_LacI"/>
</dbReference>
<dbReference type="Proteomes" id="UP001589748">
    <property type="component" value="Unassembled WGS sequence"/>
</dbReference>
<dbReference type="GO" id="GO:0003677">
    <property type="term" value="F:DNA binding"/>
    <property type="evidence" value="ECO:0007669"/>
    <property type="project" value="UniProtKB-KW"/>
</dbReference>
<dbReference type="Gene3D" id="1.10.260.40">
    <property type="entry name" value="lambda repressor-like DNA-binding domains"/>
    <property type="match status" value="1"/>
</dbReference>
<name>A0ABV5LX24_9ACTN</name>
<dbReference type="InterPro" id="IPR010982">
    <property type="entry name" value="Lambda_DNA-bd_dom_sf"/>
</dbReference>
<gene>
    <name evidence="5" type="ORF">ACFFVI_16895</name>
</gene>
<proteinExistence type="predicted"/>
<dbReference type="CDD" id="cd06267">
    <property type="entry name" value="PBP1_LacI_sugar_binding-like"/>
    <property type="match status" value="1"/>
</dbReference>
<keyword evidence="3" id="KW-0804">Transcription</keyword>
<dbReference type="InterPro" id="IPR046335">
    <property type="entry name" value="LacI/GalR-like_sensor"/>
</dbReference>
<comment type="caution">
    <text evidence="5">The sequence shown here is derived from an EMBL/GenBank/DDBJ whole genome shotgun (WGS) entry which is preliminary data.</text>
</comment>
<dbReference type="PROSITE" id="PS50932">
    <property type="entry name" value="HTH_LACI_2"/>
    <property type="match status" value="1"/>
</dbReference>
<dbReference type="PANTHER" id="PTHR30146:SF153">
    <property type="entry name" value="LACTOSE OPERON REPRESSOR"/>
    <property type="match status" value="1"/>
</dbReference>
<accession>A0ABV5LX24</accession>
<dbReference type="PANTHER" id="PTHR30146">
    <property type="entry name" value="LACI-RELATED TRANSCRIPTIONAL REPRESSOR"/>
    <property type="match status" value="1"/>
</dbReference>
<dbReference type="PROSITE" id="PS00356">
    <property type="entry name" value="HTH_LACI_1"/>
    <property type="match status" value="1"/>
</dbReference>
<dbReference type="CDD" id="cd01392">
    <property type="entry name" value="HTH_LacI"/>
    <property type="match status" value="1"/>
</dbReference>
<keyword evidence="2 5" id="KW-0238">DNA-binding</keyword>
<dbReference type="SUPFAM" id="SSF53822">
    <property type="entry name" value="Periplasmic binding protein-like I"/>
    <property type="match status" value="1"/>
</dbReference>
<sequence>MTISERPRRATTLRDVAEAAGVSIKTVSNVVNDHPHVRPELRRRVQDLITELDYRPSASGRQLRQGRTGAVAVALPNVTSPFYGELTSTLVRSARARGLTVLVEQTDGEVDREREVSRGFPVRSVDGMIFAPLSIPTGELASRRDTTPAVLLGENGEGAGLDRVTLDSVAVGDLATRHLIDLGRRRIAFLGDKTAPADRSPVVEQRVAGYRKALRRARIRFDPALLQVTPEWERGHGDDGLRALLARCPDVDAVFAANDLLALGALHALRRLGRRVPEDVAVVGVDDVEEARFCAPTLSTVGLDRGAMAELAFDLLGDRLAGYDGPPRLVTAAHALVVRESTGPAGTVPTSSD</sequence>
<keyword evidence="6" id="KW-1185">Reference proteome</keyword>
<dbReference type="SUPFAM" id="SSF47413">
    <property type="entry name" value="lambda repressor-like DNA-binding domains"/>
    <property type="match status" value="1"/>
</dbReference>
<dbReference type="InterPro" id="IPR028082">
    <property type="entry name" value="Peripla_BP_I"/>
</dbReference>
<keyword evidence="1" id="KW-0805">Transcription regulation</keyword>